<name>A0AAU8LVJ8_9BACT</name>
<accession>A0AAU8LVJ8</accession>
<reference evidence="1" key="1">
    <citation type="journal article" date="2024" name="Syst. Appl. Microbiol.">
        <title>First single-strain enrichments of Electrothrix cable bacteria, description of E. aestuarii sp. nov. and E. rattekaaiensis sp. nov., and proposal of a cable bacteria taxonomy following the rules of the SeqCode.</title>
        <authorList>
            <person name="Plum-Jensen L.E."/>
            <person name="Schramm A."/>
            <person name="Marshall I.P.G."/>
        </authorList>
    </citation>
    <scope>NUCLEOTIDE SEQUENCE</scope>
    <source>
        <strain evidence="1">Rat1</strain>
    </source>
</reference>
<proteinExistence type="predicted"/>
<dbReference type="EMBL" id="CP159373">
    <property type="protein sequence ID" value="XCN73232.1"/>
    <property type="molecule type" value="Genomic_DNA"/>
</dbReference>
<organism evidence="1">
    <name type="scientific">Candidatus Electrothrix aestuarii</name>
    <dbReference type="NCBI Taxonomy" id="3062594"/>
    <lineage>
        <taxon>Bacteria</taxon>
        <taxon>Pseudomonadati</taxon>
        <taxon>Thermodesulfobacteriota</taxon>
        <taxon>Desulfobulbia</taxon>
        <taxon>Desulfobulbales</taxon>
        <taxon>Desulfobulbaceae</taxon>
        <taxon>Candidatus Electrothrix</taxon>
    </lineage>
</organism>
<dbReference type="KEGG" id="eaj:Q3M24_00255"/>
<reference evidence="1" key="2">
    <citation type="submission" date="2024-06" db="EMBL/GenBank/DDBJ databases">
        <authorList>
            <person name="Plum-Jensen L.E."/>
            <person name="Schramm A."/>
            <person name="Marshall I.P.G."/>
        </authorList>
    </citation>
    <scope>NUCLEOTIDE SEQUENCE</scope>
    <source>
        <strain evidence="1">Rat1</strain>
    </source>
</reference>
<dbReference type="AlphaFoldDB" id="A0AAU8LVJ8"/>
<gene>
    <name evidence="1" type="ORF">Q3M24_00255</name>
</gene>
<evidence type="ECO:0000313" key="1">
    <source>
        <dbReference type="EMBL" id="XCN73232.1"/>
    </source>
</evidence>
<sequence>MKIIFVYNADSGKINALFDIGHKILRPDTYSCNLCSLTHGVFSEKEEWRKYREATQHELEFLHKDEFEEKYGENKAYSYPVILKTDEDAKNLEVLLSTEEINGLSGLEDLVKSLPRE</sequence>
<protein>
    <submittedName>
        <fullName evidence="1">GTPase</fullName>
    </submittedName>
</protein>